<dbReference type="InterPro" id="IPR001451">
    <property type="entry name" value="Hexapep"/>
</dbReference>
<dbReference type="RefSeq" id="WP_242179357.1">
    <property type="nucleotide sequence ID" value="NZ_JAKQYM010000012.1"/>
</dbReference>
<keyword evidence="1" id="KW-0808">Transferase</keyword>
<gene>
    <name evidence="1" type="ORF">MC378_13800</name>
</gene>
<organism evidence="1 2">
    <name type="scientific">Polaribacter marinus</name>
    <dbReference type="NCBI Taxonomy" id="2916838"/>
    <lineage>
        <taxon>Bacteria</taxon>
        <taxon>Pseudomonadati</taxon>
        <taxon>Bacteroidota</taxon>
        <taxon>Flavobacteriia</taxon>
        <taxon>Flavobacteriales</taxon>
        <taxon>Flavobacteriaceae</taxon>
    </lineage>
</organism>
<name>A0A9X2AKN8_9FLAO</name>
<proteinExistence type="predicted"/>
<dbReference type="Pfam" id="PF00132">
    <property type="entry name" value="Hexapep"/>
    <property type="match status" value="1"/>
</dbReference>
<evidence type="ECO:0000313" key="1">
    <source>
        <dbReference type="EMBL" id="MCI2230247.1"/>
    </source>
</evidence>
<dbReference type="GO" id="GO:0016746">
    <property type="term" value="F:acyltransferase activity"/>
    <property type="evidence" value="ECO:0007669"/>
    <property type="project" value="UniProtKB-KW"/>
</dbReference>
<dbReference type="PANTHER" id="PTHR23416">
    <property type="entry name" value="SIALIC ACID SYNTHASE-RELATED"/>
    <property type="match status" value="1"/>
</dbReference>
<dbReference type="CDD" id="cd04647">
    <property type="entry name" value="LbH_MAT_like"/>
    <property type="match status" value="1"/>
</dbReference>
<keyword evidence="2" id="KW-1185">Reference proteome</keyword>
<protein>
    <submittedName>
        <fullName evidence="1">Acyltransferase</fullName>
    </submittedName>
</protein>
<comment type="caution">
    <text evidence="1">The sequence shown here is derived from an EMBL/GenBank/DDBJ whole genome shotgun (WGS) entry which is preliminary data.</text>
</comment>
<keyword evidence="1" id="KW-0012">Acyltransferase</keyword>
<sequence>MNNYIKFFKRINLKSIYFNLKYLPFKDAIKFPIIISNKVFLLKTKGTVTIDAPIKTGMIQIGFGEIGIFDMKRSRSIWQVSGKVIFKGKTNIGHGSKISINKDAEIEFGENFIITAESEIVSERKIRFGKNVLISWDCLIMDTDFHKIYDNTKKLINSPEPIIIGDKVWIGCRNVILKGSQISNNSIIGANSFLNKDITNQSGIYAGNPIKFIKGDVTWET</sequence>
<dbReference type="Proteomes" id="UP001139369">
    <property type="component" value="Unassembled WGS sequence"/>
</dbReference>
<accession>A0A9X2AKN8</accession>
<evidence type="ECO:0000313" key="2">
    <source>
        <dbReference type="Proteomes" id="UP001139369"/>
    </source>
</evidence>
<dbReference type="EMBL" id="JAKQYM010000012">
    <property type="protein sequence ID" value="MCI2230247.1"/>
    <property type="molecule type" value="Genomic_DNA"/>
</dbReference>
<dbReference type="InterPro" id="IPR051159">
    <property type="entry name" value="Hexapeptide_acetyltransf"/>
</dbReference>
<dbReference type="AlphaFoldDB" id="A0A9X2AKN8"/>
<reference evidence="1" key="1">
    <citation type="submission" date="2022-02" db="EMBL/GenBank/DDBJ databases">
        <title>Polaribacter sp. MSW13, isolated from seawater.</title>
        <authorList>
            <person name="Kristyanto S."/>
            <person name="Jung J."/>
            <person name="Jeon C.O."/>
        </authorList>
    </citation>
    <scope>NUCLEOTIDE SEQUENCE</scope>
    <source>
        <strain evidence="1">MSW13</strain>
    </source>
</reference>